<accession>A0AAV1C4Z3</accession>
<evidence type="ECO:0000313" key="2">
    <source>
        <dbReference type="Proteomes" id="UP001161247"/>
    </source>
</evidence>
<dbReference type="EMBL" id="OX459118">
    <property type="protein sequence ID" value="CAI9089862.1"/>
    <property type="molecule type" value="Genomic_DNA"/>
</dbReference>
<keyword evidence="2" id="KW-1185">Reference proteome</keyword>
<gene>
    <name evidence="1" type="ORF">OLC1_LOCUS2126</name>
</gene>
<reference evidence="1" key="1">
    <citation type="submission" date="2023-03" db="EMBL/GenBank/DDBJ databases">
        <authorList>
            <person name="Julca I."/>
        </authorList>
    </citation>
    <scope>NUCLEOTIDE SEQUENCE</scope>
</reference>
<name>A0AAV1C4Z3_OLDCO</name>
<organism evidence="1 2">
    <name type="scientific">Oldenlandia corymbosa var. corymbosa</name>
    <dbReference type="NCBI Taxonomy" id="529605"/>
    <lineage>
        <taxon>Eukaryota</taxon>
        <taxon>Viridiplantae</taxon>
        <taxon>Streptophyta</taxon>
        <taxon>Embryophyta</taxon>
        <taxon>Tracheophyta</taxon>
        <taxon>Spermatophyta</taxon>
        <taxon>Magnoliopsida</taxon>
        <taxon>eudicotyledons</taxon>
        <taxon>Gunneridae</taxon>
        <taxon>Pentapetalae</taxon>
        <taxon>asterids</taxon>
        <taxon>lamiids</taxon>
        <taxon>Gentianales</taxon>
        <taxon>Rubiaceae</taxon>
        <taxon>Rubioideae</taxon>
        <taxon>Spermacoceae</taxon>
        <taxon>Hedyotis-Oldenlandia complex</taxon>
        <taxon>Oldenlandia</taxon>
    </lineage>
</organism>
<proteinExistence type="predicted"/>
<dbReference type="AlphaFoldDB" id="A0AAV1C4Z3"/>
<protein>
    <submittedName>
        <fullName evidence="1">OLC1v1024511C1</fullName>
    </submittedName>
</protein>
<evidence type="ECO:0000313" key="1">
    <source>
        <dbReference type="EMBL" id="CAI9089862.1"/>
    </source>
</evidence>
<sequence length="77" mass="8918">MDELKIFVDACLANEEWKKVLYDVIAHHGEFVHMRQLVTIRKFEEQSAALDFEHVIPSDLAFICNPVTKSLSRDSNK</sequence>
<dbReference type="Proteomes" id="UP001161247">
    <property type="component" value="Chromosome 1"/>
</dbReference>